<dbReference type="Proteomes" id="UP000000702">
    <property type="component" value="Unassembled WGS sequence"/>
</dbReference>
<sequence length="336" mass="37432">MEEAITTSGAHDGSVVDTRLTMQTIADQQGIIKTLGEIITTLKTRIANLEGALAAKEGQSKNAAGEPAPLQESDAEAKRMLMEKVESLTSEVQSLRVERDELNQKCCQLVEAVEHYKMELQEAHARCVKLQWADRNYRAARSAFCLADARHRETEQRFRHLEKKVDISLPERSRWKALAMSLANQLDGPSRRRAMQRIIVISNRENSEAVTEPGAMQIGDISAVDGCCKNMGSSDMLNIPELEAFEMFDVFDGMKRTSTSPQTRLSPRCTTVNQIASLSFDQLPKRRERGNVKIAAWQKSVECKSVNDGPPDMLIPLMGNSRAVSGKSKKRFLAPL</sequence>
<evidence type="ECO:0000256" key="1">
    <source>
        <dbReference type="SAM" id="Coils"/>
    </source>
</evidence>
<gene>
    <name evidence="2" type="ORF">TCIL3000_0_32790</name>
</gene>
<keyword evidence="3" id="KW-1185">Reference proteome</keyword>
<keyword evidence="1" id="KW-0175">Coiled coil</keyword>
<evidence type="ECO:0000313" key="2">
    <source>
        <dbReference type="EMBL" id="CCD12399.1"/>
    </source>
</evidence>
<comment type="caution">
    <text evidence="2">The sequence shown here is derived from an EMBL/GenBank/DDBJ whole genome shotgun (WGS) entry which is preliminary data.</text>
</comment>
<dbReference type="VEuPathDB" id="TriTrypDB:TcIL3000_0_32790"/>
<protein>
    <submittedName>
        <fullName evidence="2">WGS project CAEQ00000000 data, annotated contig 1319</fullName>
    </submittedName>
</protein>
<reference evidence="2 3" key="2">
    <citation type="journal article" date="2012" name="Proc. Natl. Acad. Sci. U.S.A.">
        <title>Antigenic diversity is generated by distinct evolutionary mechanisms in African trypanosome species.</title>
        <authorList>
            <person name="Jackson A.P."/>
            <person name="Berry A."/>
            <person name="Aslett M."/>
            <person name="Allison H.C."/>
            <person name="Burton P."/>
            <person name="Vavrova-Anderson J."/>
            <person name="Brown R."/>
            <person name="Browne H."/>
            <person name="Corton N."/>
            <person name="Hauser H."/>
            <person name="Gamble J."/>
            <person name="Gilderthorp R."/>
            <person name="Marcello L."/>
            <person name="McQuillan J."/>
            <person name="Otto T.D."/>
            <person name="Quail M.A."/>
            <person name="Sanders M.J."/>
            <person name="van Tonder A."/>
            <person name="Ginger M.L."/>
            <person name="Field M.C."/>
            <person name="Barry J.D."/>
            <person name="Hertz-Fowler C."/>
            <person name="Berriman M."/>
        </authorList>
    </citation>
    <scope>NUCLEOTIDE SEQUENCE [LARGE SCALE GENOMIC DNA]</scope>
    <source>
        <strain evidence="2 3">IL3000</strain>
    </source>
</reference>
<accession>F9W5E7</accession>
<name>F9W5E7_TRYCI</name>
<reference evidence="3" key="1">
    <citation type="submission" date="2011-07" db="EMBL/GenBank/DDBJ databases">
        <title>Divergent evolution of antigenic variation in African trypanosomes.</title>
        <authorList>
            <person name="Jackson A.P."/>
            <person name="Berry A."/>
            <person name="Allison H.C."/>
            <person name="Burton P."/>
            <person name="Anderson J."/>
            <person name="Aslett M."/>
            <person name="Brown R."/>
            <person name="Corton N."/>
            <person name="Harris D."/>
            <person name="Hauser H."/>
            <person name="Gamble J."/>
            <person name="Gilderthorp R."/>
            <person name="McQuillan J."/>
            <person name="Quail M.A."/>
            <person name="Sanders M."/>
            <person name="Van Tonder A."/>
            <person name="Ginger M.L."/>
            <person name="Donelson J.E."/>
            <person name="Field M.C."/>
            <person name="Barry J.D."/>
            <person name="Berriman M."/>
            <person name="Hertz-Fowler C."/>
        </authorList>
    </citation>
    <scope>NUCLEOTIDE SEQUENCE [LARGE SCALE GENOMIC DNA]</scope>
    <source>
        <strain evidence="3">IL3000</strain>
    </source>
</reference>
<organism evidence="2 3">
    <name type="scientific">Trypanosoma congolense (strain IL3000)</name>
    <dbReference type="NCBI Taxonomy" id="1068625"/>
    <lineage>
        <taxon>Eukaryota</taxon>
        <taxon>Discoba</taxon>
        <taxon>Euglenozoa</taxon>
        <taxon>Kinetoplastea</taxon>
        <taxon>Metakinetoplastina</taxon>
        <taxon>Trypanosomatida</taxon>
        <taxon>Trypanosomatidae</taxon>
        <taxon>Trypanosoma</taxon>
        <taxon>Nannomonas</taxon>
    </lineage>
</organism>
<feature type="coiled-coil region" evidence="1">
    <location>
        <begin position="39"/>
        <end position="105"/>
    </location>
</feature>
<dbReference type="EMBL" id="CAEQ01000707">
    <property type="protein sequence ID" value="CCD12399.1"/>
    <property type="molecule type" value="Genomic_DNA"/>
</dbReference>
<evidence type="ECO:0000313" key="3">
    <source>
        <dbReference type="Proteomes" id="UP000000702"/>
    </source>
</evidence>
<dbReference type="OMA" id="SFERTRW"/>
<dbReference type="AlphaFoldDB" id="F9W5E7"/>
<proteinExistence type="predicted"/>